<sequence>MKTRVLKIVGAVVGGLLVLVATAVGALATQSRTVDGHSMEPTLRNGTRFLVAPGSGQEVHRFDVVVFTESARNTTIVKRVIGMPGDRVEIRSAPDDGYQVLLQEGGSGPWQRVRVPAWSGQDAFGGACCRDDGSGAVEPRAQTVPAGRFFYLGDNPDGSADSRKFGWGEVAKVIGRVSAHTWPPTLSWGIGGEPTLEAIPAPVS</sequence>
<dbReference type="Gene3D" id="2.10.109.10">
    <property type="entry name" value="Umud Fragment, subunit A"/>
    <property type="match status" value="1"/>
</dbReference>
<gene>
    <name evidence="10" type="primary">lepB</name>
    <name evidence="10" type="ORF">GCM10009838_29770</name>
</gene>
<dbReference type="EC" id="3.4.21.89" evidence="4 7"/>
<dbReference type="InterPro" id="IPR019756">
    <property type="entry name" value="Pept_S26A_signal_pept_1_Ser-AS"/>
</dbReference>
<evidence type="ECO:0000313" key="10">
    <source>
        <dbReference type="EMBL" id="GAA1969146.1"/>
    </source>
</evidence>
<evidence type="ECO:0000313" key="11">
    <source>
        <dbReference type="Proteomes" id="UP001499854"/>
    </source>
</evidence>
<dbReference type="CDD" id="cd06462">
    <property type="entry name" value="Peptidase_S24_S26"/>
    <property type="match status" value="1"/>
</dbReference>
<dbReference type="Proteomes" id="UP001499854">
    <property type="component" value="Unassembled WGS sequence"/>
</dbReference>
<dbReference type="SUPFAM" id="SSF51306">
    <property type="entry name" value="LexA/Signal peptidase"/>
    <property type="match status" value="1"/>
</dbReference>
<dbReference type="NCBIfam" id="TIGR02227">
    <property type="entry name" value="sigpep_I_bact"/>
    <property type="match status" value="1"/>
</dbReference>
<comment type="similarity">
    <text evidence="3 8">Belongs to the peptidase S26 family.</text>
</comment>
<comment type="subcellular location">
    <subcellularLocation>
        <location evidence="2">Cell membrane</location>
        <topology evidence="2">Single-pass type II membrane protein</topology>
    </subcellularLocation>
    <subcellularLocation>
        <location evidence="8">Membrane</location>
        <topology evidence="8">Single-pass type II membrane protein</topology>
    </subcellularLocation>
</comment>
<evidence type="ECO:0000259" key="9">
    <source>
        <dbReference type="Pfam" id="PF10502"/>
    </source>
</evidence>
<dbReference type="InterPro" id="IPR036286">
    <property type="entry name" value="LexA/Signal_pep-like_sf"/>
</dbReference>
<dbReference type="PANTHER" id="PTHR43390:SF1">
    <property type="entry name" value="CHLOROPLAST PROCESSING PEPTIDASE"/>
    <property type="match status" value="1"/>
</dbReference>
<evidence type="ECO:0000256" key="5">
    <source>
        <dbReference type="ARBA" id="ARBA00022670"/>
    </source>
</evidence>
<keyword evidence="11" id="KW-1185">Reference proteome</keyword>
<evidence type="ECO:0000256" key="8">
    <source>
        <dbReference type="RuleBase" id="RU362042"/>
    </source>
</evidence>
<keyword evidence="5 7" id="KW-0645">Protease</keyword>
<name>A0ABN2RHS4_9ACTN</name>
<protein>
    <recommendedName>
        <fullName evidence="4 7">Signal peptidase I</fullName>
        <ecNumber evidence="4 7">3.4.21.89</ecNumber>
    </recommendedName>
</protein>
<evidence type="ECO:0000256" key="4">
    <source>
        <dbReference type="ARBA" id="ARBA00013208"/>
    </source>
</evidence>
<organism evidence="10 11">
    <name type="scientific">Catenulispora subtropica</name>
    <dbReference type="NCBI Taxonomy" id="450798"/>
    <lineage>
        <taxon>Bacteria</taxon>
        <taxon>Bacillati</taxon>
        <taxon>Actinomycetota</taxon>
        <taxon>Actinomycetes</taxon>
        <taxon>Catenulisporales</taxon>
        <taxon>Catenulisporaceae</taxon>
        <taxon>Catenulispora</taxon>
    </lineage>
</organism>
<dbReference type="InterPro" id="IPR019533">
    <property type="entry name" value="Peptidase_S26"/>
</dbReference>
<dbReference type="InterPro" id="IPR000223">
    <property type="entry name" value="Pept_S26A_signal_pept_1"/>
</dbReference>
<dbReference type="PANTHER" id="PTHR43390">
    <property type="entry name" value="SIGNAL PEPTIDASE I"/>
    <property type="match status" value="1"/>
</dbReference>
<dbReference type="EMBL" id="BAAAQM010000014">
    <property type="protein sequence ID" value="GAA1969146.1"/>
    <property type="molecule type" value="Genomic_DNA"/>
</dbReference>
<evidence type="ECO:0000256" key="2">
    <source>
        <dbReference type="ARBA" id="ARBA00004401"/>
    </source>
</evidence>
<dbReference type="RefSeq" id="WP_344657590.1">
    <property type="nucleotide sequence ID" value="NZ_BAAAQM010000014.1"/>
</dbReference>
<comment type="caution">
    <text evidence="10">The sequence shown here is derived from an EMBL/GenBank/DDBJ whole genome shotgun (WGS) entry which is preliminary data.</text>
</comment>
<dbReference type="Pfam" id="PF10502">
    <property type="entry name" value="Peptidase_S26"/>
    <property type="match status" value="1"/>
</dbReference>
<dbReference type="PROSITE" id="PS00760">
    <property type="entry name" value="SPASE_I_2"/>
    <property type="match status" value="1"/>
</dbReference>
<evidence type="ECO:0000256" key="1">
    <source>
        <dbReference type="ARBA" id="ARBA00000677"/>
    </source>
</evidence>
<comment type="catalytic activity">
    <reaction evidence="1 7">
        <text>Cleavage of hydrophobic, N-terminal signal or leader sequences from secreted and periplasmic proteins.</text>
        <dbReference type="EC" id="3.4.21.89"/>
    </reaction>
</comment>
<feature type="domain" description="Peptidase S26" evidence="9">
    <location>
        <begin position="16"/>
        <end position="182"/>
    </location>
</feature>
<evidence type="ECO:0000256" key="7">
    <source>
        <dbReference type="RuleBase" id="RU003993"/>
    </source>
</evidence>
<dbReference type="InterPro" id="IPR019757">
    <property type="entry name" value="Pept_S26A_signal_pept_1_Lys-AS"/>
</dbReference>
<evidence type="ECO:0000256" key="6">
    <source>
        <dbReference type="ARBA" id="ARBA00022801"/>
    </source>
</evidence>
<proteinExistence type="inferred from homology"/>
<reference evidence="10 11" key="1">
    <citation type="journal article" date="2019" name="Int. J. Syst. Evol. Microbiol.">
        <title>The Global Catalogue of Microorganisms (GCM) 10K type strain sequencing project: providing services to taxonomists for standard genome sequencing and annotation.</title>
        <authorList>
            <consortium name="The Broad Institute Genomics Platform"/>
            <consortium name="The Broad Institute Genome Sequencing Center for Infectious Disease"/>
            <person name="Wu L."/>
            <person name="Ma J."/>
        </authorList>
    </citation>
    <scope>NUCLEOTIDE SEQUENCE [LARGE SCALE GENOMIC DNA]</scope>
    <source>
        <strain evidence="10 11">JCM 16013</strain>
    </source>
</reference>
<keyword evidence="6 7" id="KW-0378">Hydrolase</keyword>
<dbReference type="PRINTS" id="PR00727">
    <property type="entry name" value="LEADERPTASE"/>
</dbReference>
<evidence type="ECO:0000256" key="3">
    <source>
        <dbReference type="ARBA" id="ARBA00009370"/>
    </source>
</evidence>
<accession>A0ABN2RHS4</accession>
<dbReference type="PROSITE" id="PS00501">
    <property type="entry name" value="SPASE_I_1"/>
    <property type="match status" value="1"/>
</dbReference>